<keyword evidence="5" id="KW-0720">Serine protease</keyword>
<dbReference type="PANTHER" id="PTHR24253:SF176">
    <property type="entry name" value="CORIN, ISOFORM B"/>
    <property type="match status" value="1"/>
</dbReference>
<feature type="chain" id="PRO_5004778839" evidence="7">
    <location>
        <begin position="21"/>
        <end position="317"/>
    </location>
</feature>
<evidence type="ECO:0000256" key="4">
    <source>
        <dbReference type="ARBA" id="ARBA00023157"/>
    </source>
</evidence>
<keyword evidence="6" id="KW-0472">Membrane</keyword>
<evidence type="ECO:0000256" key="6">
    <source>
        <dbReference type="SAM" id="Phobius"/>
    </source>
</evidence>
<dbReference type="Gene3D" id="2.40.10.10">
    <property type="entry name" value="Trypsin-like serine proteases"/>
    <property type="match status" value="2"/>
</dbReference>
<keyword evidence="3 5" id="KW-0378">Hydrolase</keyword>
<evidence type="ECO:0000313" key="9">
    <source>
        <dbReference type="EMBL" id="AFP07548.1"/>
    </source>
</evidence>
<dbReference type="InterPro" id="IPR018114">
    <property type="entry name" value="TRYPSIN_HIS"/>
</dbReference>
<dbReference type="EMBL" id="JW875031">
    <property type="protein sequence ID" value="AFP07548.1"/>
    <property type="molecule type" value="mRNA"/>
</dbReference>
<keyword evidence="4" id="KW-1015">Disulfide bond</keyword>
<protein>
    <submittedName>
        <fullName evidence="9">Prostasin-like protein</fullName>
    </submittedName>
</protein>
<evidence type="ECO:0000256" key="1">
    <source>
        <dbReference type="ARBA" id="ARBA00022670"/>
    </source>
</evidence>
<dbReference type="PRINTS" id="PR00722">
    <property type="entry name" value="CHYMOTRYPSIN"/>
</dbReference>
<dbReference type="InterPro" id="IPR001254">
    <property type="entry name" value="Trypsin_dom"/>
</dbReference>
<dbReference type="PROSITE" id="PS00134">
    <property type="entry name" value="TRYPSIN_HIS"/>
    <property type="match status" value="1"/>
</dbReference>
<keyword evidence="6" id="KW-1133">Transmembrane helix</keyword>
<dbReference type="Pfam" id="PF00089">
    <property type="entry name" value="Trypsin"/>
    <property type="match status" value="1"/>
</dbReference>
<sequence length="317" mass="34264">MARSLSLSVVLLSYVGWCQAVQGCGKPRPADRIVGGAPAQRGEWPWQVSIHEGSQHVCGGSLISASWVISAAHCFETTSSDLTVFLGRHQQSWPNRGEQARRIKQILTHYAYRDAPEGDDIALVELLSPVQFTDYIQPVCLPAATYRFACDRLCWVTGWGQVAQDVNLQSPGTLQELQVPLIGSRKCTELYNVGASPDVKPVVIKPSMLCAGYPQGIKDSCQGDSGGPLVCERNGTWVLAGIVSWGEGCARPNRPGVYTQVTSFQGWIQARVGGLEFVPGPENAPRSVTCGQDTLWAGASLLGSLLSLFLCCFLLNQ</sequence>
<evidence type="ECO:0000256" key="5">
    <source>
        <dbReference type="RuleBase" id="RU363034"/>
    </source>
</evidence>
<accession>V9L7A7</accession>
<dbReference type="InterPro" id="IPR033116">
    <property type="entry name" value="TRYPSIN_SER"/>
</dbReference>
<evidence type="ECO:0000256" key="3">
    <source>
        <dbReference type="ARBA" id="ARBA00022801"/>
    </source>
</evidence>
<dbReference type="CDD" id="cd00190">
    <property type="entry name" value="Tryp_SPc"/>
    <property type="match status" value="1"/>
</dbReference>
<reference evidence="9" key="1">
    <citation type="journal article" date="2014" name="Nature">
        <title>Elephant shark genome provides unique insights into gnathostome evolution.</title>
        <authorList>
            <consortium name="International Elephant Shark Genome Sequencing Consortium"/>
            <person name="Venkatesh B."/>
            <person name="Lee A.P."/>
            <person name="Ravi V."/>
            <person name="Maurya A.K."/>
            <person name="Lian M.M."/>
            <person name="Swann J.B."/>
            <person name="Ohta Y."/>
            <person name="Flajnik M.F."/>
            <person name="Sutoh Y."/>
            <person name="Kasahara M."/>
            <person name="Hoon S."/>
            <person name="Gangu V."/>
            <person name="Roy S.W."/>
            <person name="Irimia M."/>
            <person name="Korzh V."/>
            <person name="Kondrychyn I."/>
            <person name="Lim Z.W."/>
            <person name="Tay B.H."/>
            <person name="Tohari S."/>
            <person name="Kong K.W."/>
            <person name="Ho S."/>
            <person name="Lorente-Galdos B."/>
            <person name="Quilez J."/>
            <person name="Marques-Bonet T."/>
            <person name="Raney B.J."/>
            <person name="Ingham P.W."/>
            <person name="Tay A."/>
            <person name="Hillier L.W."/>
            <person name="Minx P."/>
            <person name="Boehm T."/>
            <person name="Wilson R.K."/>
            <person name="Brenner S."/>
            <person name="Warren W.C."/>
        </authorList>
    </citation>
    <scope>NUCLEOTIDE SEQUENCE</scope>
    <source>
        <tissue evidence="9">Gills</tissue>
    </source>
</reference>
<dbReference type="SUPFAM" id="SSF50494">
    <property type="entry name" value="Trypsin-like serine proteases"/>
    <property type="match status" value="1"/>
</dbReference>
<dbReference type="PROSITE" id="PS50240">
    <property type="entry name" value="TRYPSIN_DOM"/>
    <property type="match status" value="1"/>
</dbReference>
<name>V9L7A7_CALMI</name>
<keyword evidence="6" id="KW-0812">Transmembrane</keyword>
<dbReference type="InterPro" id="IPR001314">
    <property type="entry name" value="Peptidase_S1A"/>
</dbReference>
<dbReference type="SMART" id="SM00020">
    <property type="entry name" value="Tryp_SPc"/>
    <property type="match status" value="1"/>
</dbReference>
<dbReference type="GO" id="GO:0004252">
    <property type="term" value="F:serine-type endopeptidase activity"/>
    <property type="evidence" value="ECO:0007669"/>
    <property type="project" value="InterPro"/>
</dbReference>
<keyword evidence="2 7" id="KW-0732">Signal</keyword>
<organism evidence="9">
    <name type="scientific">Callorhinchus milii</name>
    <name type="common">Ghost shark</name>
    <dbReference type="NCBI Taxonomy" id="7868"/>
    <lineage>
        <taxon>Eukaryota</taxon>
        <taxon>Metazoa</taxon>
        <taxon>Chordata</taxon>
        <taxon>Craniata</taxon>
        <taxon>Vertebrata</taxon>
        <taxon>Chondrichthyes</taxon>
        <taxon>Holocephali</taxon>
        <taxon>Chimaeriformes</taxon>
        <taxon>Callorhinchidae</taxon>
        <taxon>Callorhinchus</taxon>
    </lineage>
</organism>
<dbReference type="PROSITE" id="PS51257">
    <property type="entry name" value="PROKAR_LIPOPROTEIN"/>
    <property type="match status" value="1"/>
</dbReference>
<feature type="transmembrane region" description="Helical" evidence="6">
    <location>
        <begin position="295"/>
        <end position="315"/>
    </location>
</feature>
<dbReference type="PANTHER" id="PTHR24253">
    <property type="entry name" value="TRANSMEMBRANE PROTEASE SERINE"/>
    <property type="match status" value="1"/>
</dbReference>
<dbReference type="PROSITE" id="PS00135">
    <property type="entry name" value="TRYPSIN_SER"/>
    <property type="match status" value="1"/>
</dbReference>
<dbReference type="GO" id="GO:0006508">
    <property type="term" value="P:proteolysis"/>
    <property type="evidence" value="ECO:0007669"/>
    <property type="project" value="UniProtKB-KW"/>
</dbReference>
<keyword evidence="1 5" id="KW-0645">Protease</keyword>
<dbReference type="InterPro" id="IPR043504">
    <property type="entry name" value="Peptidase_S1_PA_chymotrypsin"/>
</dbReference>
<feature type="domain" description="Peptidase S1" evidence="8">
    <location>
        <begin position="33"/>
        <end position="273"/>
    </location>
</feature>
<proteinExistence type="evidence at transcript level"/>
<dbReference type="FunFam" id="2.40.10.10:FF:000024">
    <property type="entry name" value="Serine protease 53"/>
    <property type="match status" value="1"/>
</dbReference>
<evidence type="ECO:0000256" key="7">
    <source>
        <dbReference type="SAM" id="SignalP"/>
    </source>
</evidence>
<dbReference type="InterPro" id="IPR009003">
    <property type="entry name" value="Peptidase_S1_PA"/>
</dbReference>
<evidence type="ECO:0000259" key="8">
    <source>
        <dbReference type="PROSITE" id="PS50240"/>
    </source>
</evidence>
<dbReference type="AlphaFoldDB" id="V9L7A7"/>
<evidence type="ECO:0000256" key="2">
    <source>
        <dbReference type="ARBA" id="ARBA00022729"/>
    </source>
</evidence>
<feature type="signal peptide" evidence="7">
    <location>
        <begin position="1"/>
        <end position="20"/>
    </location>
</feature>